<reference evidence="2" key="1">
    <citation type="submission" date="2021-03" db="EMBL/GenBank/DDBJ databases">
        <authorList>
            <person name="Bekaert M."/>
        </authorList>
    </citation>
    <scope>NUCLEOTIDE SEQUENCE</scope>
</reference>
<keyword evidence="3" id="KW-1185">Reference proteome</keyword>
<name>A0A8S3UY14_MYTED</name>
<protein>
    <recommendedName>
        <fullName evidence="1">DZIP3-like HEPN domain-containing protein</fullName>
    </recommendedName>
</protein>
<dbReference type="AlphaFoldDB" id="A0A8S3UY14"/>
<feature type="domain" description="DZIP3-like HEPN" evidence="1">
    <location>
        <begin position="107"/>
        <end position="188"/>
    </location>
</feature>
<evidence type="ECO:0000259" key="1">
    <source>
        <dbReference type="Pfam" id="PF18738"/>
    </source>
</evidence>
<dbReference type="InterPro" id="IPR041249">
    <property type="entry name" value="HEPN_DZIP3"/>
</dbReference>
<gene>
    <name evidence="2" type="ORF">MEDL_62691</name>
</gene>
<organism evidence="2 3">
    <name type="scientific">Mytilus edulis</name>
    <name type="common">Blue mussel</name>
    <dbReference type="NCBI Taxonomy" id="6550"/>
    <lineage>
        <taxon>Eukaryota</taxon>
        <taxon>Metazoa</taxon>
        <taxon>Spiralia</taxon>
        <taxon>Lophotrochozoa</taxon>
        <taxon>Mollusca</taxon>
        <taxon>Bivalvia</taxon>
        <taxon>Autobranchia</taxon>
        <taxon>Pteriomorphia</taxon>
        <taxon>Mytilida</taxon>
        <taxon>Mytiloidea</taxon>
        <taxon>Mytilidae</taxon>
        <taxon>Mytilinae</taxon>
        <taxon>Mytilus</taxon>
    </lineage>
</organism>
<dbReference type="Pfam" id="PF18738">
    <property type="entry name" value="HEPN_DZIP3"/>
    <property type="match status" value="1"/>
</dbReference>
<comment type="caution">
    <text evidence="2">The sequence shown here is derived from an EMBL/GenBank/DDBJ whole genome shotgun (WGS) entry which is preliminary data.</text>
</comment>
<evidence type="ECO:0000313" key="2">
    <source>
        <dbReference type="EMBL" id="CAG2250973.1"/>
    </source>
</evidence>
<proteinExistence type="predicted"/>
<evidence type="ECO:0000313" key="3">
    <source>
        <dbReference type="Proteomes" id="UP000683360"/>
    </source>
</evidence>
<accession>A0A8S3UY14</accession>
<dbReference type="EMBL" id="CAJPWZ010003073">
    <property type="protein sequence ID" value="CAG2250973.1"/>
    <property type="molecule type" value="Genomic_DNA"/>
</dbReference>
<dbReference type="Proteomes" id="UP000683360">
    <property type="component" value="Unassembled WGS sequence"/>
</dbReference>
<sequence length="210" mass="24656">MDKNAKNQNSDDDENKCRLRKFAYWKKYGVKRFPYRGRRRYLPSINQSTDGGIFISNDVFGLTIKQFERKYKECLERRKIHEQLILNIRYPDKSSHEYLEYLHNCIYYNKGVPDSKTFDVTLMICLIRNLTSINPPVKGFDSLPLPGEITPGSDLARIKCYRNKLAHHDSNTMDTTYFNTAWRDISDVSISTLILGFIFNMLDYDPIVNT</sequence>